<feature type="domain" description="MGAT4 conserved region" evidence="4">
    <location>
        <begin position="43"/>
        <end position="319"/>
    </location>
</feature>
<evidence type="ECO:0000256" key="1">
    <source>
        <dbReference type="ARBA" id="ARBA00004922"/>
    </source>
</evidence>
<accession>A0A3M7QYN1</accession>
<name>A0A3M7QYN1_BRAPC</name>
<dbReference type="InterPro" id="IPR056576">
    <property type="entry name" value="MGAT4_A/B/C_C"/>
</dbReference>
<dbReference type="InterPro" id="IPR006759">
    <property type="entry name" value="Glyco_transf_54"/>
</dbReference>
<keyword evidence="3 6" id="KW-0808">Transferase</keyword>
<dbReference type="PANTHER" id="PTHR12062:SF9">
    <property type="entry name" value="ALPHA-1,3-MANNOSYL-GLYCOPROTEIN 4-BETA-N-ACETYLGLUCOSAMINYLTRANSFERASE A, ISOFORM A"/>
    <property type="match status" value="1"/>
</dbReference>
<comment type="pathway">
    <text evidence="1">Protein modification; protein glycosylation.</text>
</comment>
<evidence type="ECO:0000313" key="7">
    <source>
        <dbReference type="Proteomes" id="UP000276133"/>
    </source>
</evidence>
<dbReference type="STRING" id="10195.A0A3M7QYN1"/>
<dbReference type="Pfam" id="PF04666">
    <property type="entry name" value="MGAT4_cons"/>
    <property type="match status" value="1"/>
</dbReference>
<reference evidence="6 7" key="1">
    <citation type="journal article" date="2018" name="Sci. Rep.">
        <title>Genomic signatures of local adaptation to the degree of environmental predictability in rotifers.</title>
        <authorList>
            <person name="Franch-Gras L."/>
            <person name="Hahn C."/>
            <person name="Garcia-Roger E.M."/>
            <person name="Carmona M.J."/>
            <person name="Serra M."/>
            <person name="Gomez A."/>
        </authorList>
    </citation>
    <scope>NUCLEOTIDE SEQUENCE [LARGE SCALE GENOMIC DNA]</scope>
    <source>
        <strain evidence="6">HYR1</strain>
    </source>
</reference>
<evidence type="ECO:0000256" key="3">
    <source>
        <dbReference type="ARBA" id="ARBA00022679"/>
    </source>
</evidence>
<dbReference type="InterPro" id="IPR057279">
    <property type="entry name" value="MGAT4"/>
</dbReference>
<protein>
    <submittedName>
        <fullName evidence="6">Alpha-1-3-mannosyl-glyco 4-beta-N-acetylglucosaminyltransferase MGAT4D isoform X1</fullName>
    </submittedName>
</protein>
<feature type="domain" description="MGAT4 A/B/C C-terminal" evidence="5">
    <location>
        <begin position="333"/>
        <end position="471"/>
    </location>
</feature>
<dbReference type="GO" id="GO:0006487">
    <property type="term" value="P:protein N-linked glycosylation"/>
    <property type="evidence" value="ECO:0007669"/>
    <property type="project" value="TreeGrafter"/>
</dbReference>
<dbReference type="AlphaFoldDB" id="A0A3M7QYN1"/>
<comment type="caution">
    <text evidence="6">The sequence shown here is derived from an EMBL/GenBank/DDBJ whole genome shotgun (WGS) entry which is preliminary data.</text>
</comment>
<sequence length="475" mass="55663">MVLAANMTPKNLSQTEMTIHHTSKESKLESFTRKKIRFKSVIETLPHTNEESNYDPDLEISGNRNASLVIGISTIKREKTYLFETLNSIFSAIDYDKDLTNQVLIILSIAEIEDSQFVNETVERILTNYKKNVDSGLLDIIQPAKIFYPSFNEAVKRDYVFNDSAQRIRWRKKQNYDVSYLMNYAKERGIYYLQLEDDILCQYNFVSEIFKFVQKSNNDLDSRWKMIEFSPLGFIGKLFRTKDLTIFINMFLWFSDYKPLDLIHNYVFDIIACDPSKNIKLCKPNLQKVKIVYKPSLFQHVGLQSSLKGKIQKLKDKKFVHKIPIKKHLNPDATLSTSFKFYQGHTFSKLYFGIDYCWINEGAGRDNITINFKEKFLLKGYVIKSGASLHPDDKIPINSSLEIRLSDKINHEELKSKNLFPTKDDYFEVDRIQNDSGEMVRNLNQTLWFNINSLRLRVPNFTADKWILIYEFGIF</sequence>
<dbReference type="GO" id="GO:0005793">
    <property type="term" value="C:endoplasmic reticulum-Golgi intermediate compartment"/>
    <property type="evidence" value="ECO:0007669"/>
    <property type="project" value="TreeGrafter"/>
</dbReference>
<evidence type="ECO:0000256" key="2">
    <source>
        <dbReference type="ARBA" id="ARBA00022676"/>
    </source>
</evidence>
<dbReference type="Pfam" id="PF23524">
    <property type="entry name" value="MGAT4A_C"/>
    <property type="match status" value="1"/>
</dbReference>
<dbReference type="PANTHER" id="PTHR12062">
    <property type="entry name" value="N-ACETYLGLUCOSAMINYLTRANSFERASE VI"/>
    <property type="match status" value="1"/>
</dbReference>
<evidence type="ECO:0000313" key="6">
    <source>
        <dbReference type="EMBL" id="RNA16470.1"/>
    </source>
</evidence>
<dbReference type="GO" id="GO:0005795">
    <property type="term" value="C:Golgi stack"/>
    <property type="evidence" value="ECO:0007669"/>
    <property type="project" value="TreeGrafter"/>
</dbReference>
<proteinExistence type="predicted"/>
<dbReference type="EMBL" id="REGN01004697">
    <property type="protein sequence ID" value="RNA16470.1"/>
    <property type="molecule type" value="Genomic_DNA"/>
</dbReference>
<dbReference type="Proteomes" id="UP000276133">
    <property type="component" value="Unassembled WGS sequence"/>
</dbReference>
<keyword evidence="2 6" id="KW-0328">Glycosyltransferase</keyword>
<organism evidence="6 7">
    <name type="scientific">Brachionus plicatilis</name>
    <name type="common">Marine rotifer</name>
    <name type="synonym">Brachionus muelleri</name>
    <dbReference type="NCBI Taxonomy" id="10195"/>
    <lineage>
        <taxon>Eukaryota</taxon>
        <taxon>Metazoa</taxon>
        <taxon>Spiralia</taxon>
        <taxon>Gnathifera</taxon>
        <taxon>Rotifera</taxon>
        <taxon>Eurotatoria</taxon>
        <taxon>Monogononta</taxon>
        <taxon>Pseudotrocha</taxon>
        <taxon>Ploima</taxon>
        <taxon>Brachionidae</taxon>
        <taxon>Brachionus</taxon>
    </lineage>
</organism>
<dbReference type="OrthoDB" id="2016523at2759"/>
<gene>
    <name evidence="6" type="ORF">BpHYR1_032594</name>
</gene>
<keyword evidence="7" id="KW-1185">Reference proteome</keyword>
<evidence type="ECO:0000259" key="4">
    <source>
        <dbReference type="Pfam" id="PF04666"/>
    </source>
</evidence>
<evidence type="ECO:0000259" key="5">
    <source>
        <dbReference type="Pfam" id="PF23524"/>
    </source>
</evidence>
<dbReference type="GO" id="GO:0005783">
    <property type="term" value="C:endoplasmic reticulum"/>
    <property type="evidence" value="ECO:0007669"/>
    <property type="project" value="TreeGrafter"/>
</dbReference>
<dbReference type="GO" id="GO:0008375">
    <property type="term" value="F:acetylglucosaminyltransferase activity"/>
    <property type="evidence" value="ECO:0007669"/>
    <property type="project" value="TreeGrafter"/>
</dbReference>